<dbReference type="InterPro" id="IPR049227">
    <property type="entry name" value="DUF6824"/>
</dbReference>
<gene>
    <name evidence="3" type="ORF">THAPSDRAFT_20989</name>
</gene>
<dbReference type="eggNOG" id="ENOG502SQXH">
    <property type="taxonomic scope" value="Eukaryota"/>
</dbReference>
<name>B8BRX5_THAPS</name>
<feature type="region of interest" description="Disordered" evidence="1">
    <location>
        <begin position="734"/>
        <end position="823"/>
    </location>
</feature>
<dbReference type="KEGG" id="tps:THAPSDRAFT_20989"/>
<dbReference type="Proteomes" id="UP000001449">
    <property type="component" value="Chromosome 1"/>
</dbReference>
<keyword evidence="4" id="KW-1185">Reference proteome</keyword>
<feature type="compositionally biased region" description="Acidic residues" evidence="1">
    <location>
        <begin position="854"/>
        <end position="867"/>
    </location>
</feature>
<feature type="region of interest" description="Disordered" evidence="1">
    <location>
        <begin position="839"/>
        <end position="867"/>
    </location>
</feature>
<reference evidence="3 4" key="2">
    <citation type="journal article" date="2008" name="Nature">
        <title>The Phaeodactylum genome reveals the evolutionary history of diatom genomes.</title>
        <authorList>
            <person name="Bowler C."/>
            <person name="Allen A.E."/>
            <person name="Badger J.H."/>
            <person name="Grimwood J."/>
            <person name="Jabbari K."/>
            <person name="Kuo A."/>
            <person name="Maheswari U."/>
            <person name="Martens C."/>
            <person name="Maumus F."/>
            <person name="Otillar R.P."/>
            <person name="Rayko E."/>
            <person name="Salamov A."/>
            <person name="Vandepoele K."/>
            <person name="Beszteri B."/>
            <person name="Gruber A."/>
            <person name="Heijde M."/>
            <person name="Katinka M."/>
            <person name="Mock T."/>
            <person name="Valentin K."/>
            <person name="Verret F."/>
            <person name="Berges J.A."/>
            <person name="Brownlee C."/>
            <person name="Cadoret J.P."/>
            <person name="Chiovitti A."/>
            <person name="Choi C.J."/>
            <person name="Coesel S."/>
            <person name="De Martino A."/>
            <person name="Detter J.C."/>
            <person name="Durkin C."/>
            <person name="Falciatore A."/>
            <person name="Fournet J."/>
            <person name="Haruta M."/>
            <person name="Huysman M.J."/>
            <person name="Jenkins B.D."/>
            <person name="Jiroutova K."/>
            <person name="Jorgensen R.E."/>
            <person name="Joubert Y."/>
            <person name="Kaplan A."/>
            <person name="Kroger N."/>
            <person name="Kroth P.G."/>
            <person name="La Roche J."/>
            <person name="Lindquist E."/>
            <person name="Lommer M."/>
            <person name="Martin-Jezequel V."/>
            <person name="Lopez P.J."/>
            <person name="Lucas S."/>
            <person name="Mangogna M."/>
            <person name="McGinnis K."/>
            <person name="Medlin L.K."/>
            <person name="Montsant A."/>
            <person name="Oudot-Le Secq M.P."/>
            <person name="Napoli C."/>
            <person name="Obornik M."/>
            <person name="Parker M.S."/>
            <person name="Petit J.L."/>
            <person name="Porcel B.M."/>
            <person name="Poulsen N."/>
            <person name="Robison M."/>
            <person name="Rychlewski L."/>
            <person name="Rynearson T.A."/>
            <person name="Schmutz J."/>
            <person name="Shapiro H."/>
            <person name="Siaut M."/>
            <person name="Stanley M."/>
            <person name="Sussman M.R."/>
            <person name="Taylor A.R."/>
            <person name="Vardi A."/>
            <person name="von Dassow P."/>
            <person name="Vyverman W."/>
            <person name="Willis A."/>
            <person name="Wyrwicz L.S."/>
            <person name="Rokhsar D.S."/>
            <person name="Weissenbach J."/>
            <person name="Armbrust E.V."/>
            <person name="Green B.R."/>
            <person name="Van de Peer Y."/>
            <person name="Grigoriev I.V."/>
        </authorList>
    </citation>
    <scope>NUCLEOTIDE SEQUENCE [LARGE SCALE GENOMIC DNA]</scope>
    <source>
        <strain evidence="3 4">CCMP1335</strain>
    </source>
</reference>
<dbReference type="EMBL" id="CM000638">
    <property type="protein sequence ID" value="EED96617.1"/>
    <property type="molecule type" value="Genomic_DNA"/>
</dbReference>
<feature type="compositionally biased region" description="Basic and acidic residues" evidence="1">
    <location>
        <begin position="765"/>
        <end position="777"/>
    </location>
</feature>
<protein>
    <recommendedName>
        <fullName evidence="2">DUF6824 domain-containing protein</fullName>
    </recommendedName>
</protein>
<feature type="domain" description="DUF6824" evidence="2">
    <location>
        <begin position="41"/>
        <end position="126"/>
    </location>
</feature>
<feature type="region of interest" description="Disordered" evidence="1">
    <location>
        <begin position="332"/>
        <end position="359"/>
    </location>
</feature>
<dbReference type="InParanoid" id="B8BRX5"/>
<dbReference type="PaxDb" id="35128-Thaps20989"/>
<organism evidence="3 4">
    <name type="scientific">Thalassiosira pseudonana</name>
    <name type="common">Marine diatom</name>
    <name type="synonym">Cyclotella nana</name>
    <dbReference type="NCBI Taxonomy" id="35128"/>
    <lineage>
        <taxon>Eukaryota</taxon>
        <taxon>Sar</taxon>
        <taxon>Stramenopiles</taxon>
        <taxon>Ochrophyta</taxon>
        <taxon>Bacillariophyta</taxon>
        <taxon>Coscinodiscophyceae</taxon>
        <taxon>Thalassiosirophycidae</taxon>
        <taxon>Thalassiosirales</taxon>
        <taxon>Thalassiosiraceae</taxon>
        <taxon>Thalassiosira</taxon>
    </lineage>
</organism>
<evidence type="ECO:0000259" key="2">
    <source>
        <dbReference type="Pfam" id="PF20710"/>
    </source>
</evidence>
<sequence length="867" mass="93084">MNLPPGVASAGNPIAAVIRPETQALPDGTPLKGILEYASVDVLCGRGGGTNHHVGNSHWRALVAANKRLYITLPKKQKILVAKSIVHAIRSQKPPGRFLQKDTTTNLWDDIGDLKATEKTSQALREGAPDIRSKLEEERRVTAQAVQNNGSGGASRPGVLLPNGLISLEYEGVDGTDGDAGGRSVREGSVDINRAAGIAVQRQAAAHATFPNQQLLGAMNGMPFNMGMVKAFQQFQAGMMPGAPGIAPILDKRMMHPLMRGFGNTNAEGVDGNVAAAVPSTFHSNVKPEATGNDQLMSFEQFKQLQQTQPQQQQHATGEKKIDMACASTEGLKLTENKPSDDAAITQQSRATGESSGGGARALFDPFLYGISGQLPPLGRGSSGGSGDSNGPPKMTPEMAMEILMGDEAQRARESAAIAEARLQNLHHLQHLQHQASLSGAGGLQPSNVDRGDKAGLLMPDLFRCLSIPMPSNAGGDSSLTNDVIKDMIRAQQLQRQRQLHREQYHQPMMQSAESIGFQQQLSNIFDSRNESFGPLPLQAGVSSTLTELKMAQFMRQRSQMGGADKFFMPTTGESEALPTTDTTRQSSLDFLARAAGMLTREEGKTLEPGTNDTDLLNDDDDSDDEGNRTLSQQHVKDKMMTQSDHPVTTAVAGRRPSAEAALYKEMQLFQMMLDAKNEPLRATRMGPPPPQTANAAWASTLLQGRGMADWAIIKKTPVLLGKNDNSLIDSDEDTKAAAAMPKRKIDGSASTSGGSLPKKKRTRTQPELEQDSRDTSDSSNGLTSKLDRYKRKPLDLPSQAPEGSILGNGLAPPGVSFSQDTREALPLSETVFDRGHSLASEISLDQGQNLTLEGDDGQFDDPDDEE</sequence>
<dbReference type="RefSeq" id="XP_002286976.1">
    <property type="nucleotide sequence ID" value="XM_002286940.1"/>
</dbReference>
<dbReference type="GeneID" id="7449163"/>
<reference evidence="3 4" key="1">
    <citation type="journal article" date="2004" name="Science">
        <title>The genome of the diatom Thalassiosira pseudonana: ecology, evolution, and metabolism.</title>
        <authorList>
            <person name="Armbrust E.V."/>
            <person name="Berges J.A."/>
            <person name="Bowler C."/>
            <person name="Green B.R."/>
            <person name="Martinez D."/>
            <person name="Putnam N.H."/>
            <person name="Zhou S."/>
            <person name="Allen A.E."/>
            <person name="Apt K.E."/>
            <person name="Bechner M."/>
            <person name="Brzezinski M.A."/>
            <person name="Chaal B.K."/>
            <person name="Chiovitti A."/>
            <person name="Davis A.K."/>
            <person name="Demarest M.S."/>
            <person name="Detter J.C."/>
            <person name="Glavina T."/>
            <person name="Goodstein D."/>
            <person name="Hadi M.Z."/>
            <person name="Hellsten U."/>
            <person name="Hildebrand M."/>
            <person name="Jenkins B.D."/>
            <person name="Jurka J."/>
            <person name="Kapitonov V.V."/>
            <person name="Kroger N."/>
            <person name="Lau W.W."/>
            <person name="Lane T.W."/>
            <person name="Larimer F.W."/>
            <person name="Lippmeier J.C."/>
            <person name="Lucas S."/>
            <person name="Medina M."/>
            <person name="Montsant A."/>
            <person name="Obornik M."/>
            <person name="Parker M.S."/>
            <person name="Palenik B."/>
            <person name="Pazour G.J."/>
            <person name="Richardson P.M."/>
            <person name="Rynearson T.A."/>
            <person name="Saito M.A."/>
            <person name="Schwartz D.C."/>
            <person name="Thamatrakoln K."/>
            <person name="Valentin K."/>
            <person name="Vardi A."/>
            <person name="Wilkerson F.P."/>
            <person name="Rokhsar D.S."/>
        </authorList>
    </citation>
    <scope>NUCLEOTIDE SEQUENCE [LARGE SCALE GENOMIC DNA]</scope>
    <source>
        <strain evidence="3 4">CCMP1335</strain>
    </source>
</reference>
<feature type="compositionally biased region" description="Acidic residues" evidence="1">
    <location>
        <begin position="616"/>
        <end position="625"/>
    </location>
</feature>
<accession>B8BRX5</accession>
<evidence type="ECO:0000313" key="4">
    <source>
        <dbReference type="Proteomes" id="UP000001449"/>
    </source>
</evidence>
<feature type="compositionally biased region" description="Polar residues" evidence="1">
    <location>
        <begin position="345"/>
        <end position="354"/>
    </location>
</feature>
<dbReference type="AlphaFoldDB" id="B8BRX5"/>
<feature type="region of interest" description="Disordered" evidence="1">
    <location>
        <begin position="374"/>
        <end position="397"/>
    </location>
</feature>
<evidence type="ECO:0000313" key="3">
    <source>
        <dbReference type="EMBL" id="EED96617.1"/>
    </source>
</evidence>
<evidence type="ECO:0000256" key="1">
    <source>
        <dbReference type="SAM" id="MobiDB-lite"/>
    </source>
</evidence>
<dbReference type="Pfam" id="PF20710">
    <property type="entry name" value="DUF6824"/>
    <property type="match status" value="1"/>
</dbReference>
<dbReference type="HOGENOM" id="CLU_330789_0_0_1"/>
<proteinExistence type="predicted"/>
<feature type="region of interest" description="Disordered" evidence="1">
    <location>
        <begin position="600"/>
        <end position="654"/>
    </location>
</feature>